<evidence type="ECO:0000256" key="2">
    <source>
        <dbReference type="ARBA" id="ARBA00007363"/>
    </source>
</evidence>
<comment type="subcellular location">
    <subcellularLocation>
        <location evidence="1">Membrane</location>
        <topology evidence="1">Single-pass membrane protein</topology>
    </subcellularLocation>
</comment>
<sequence>MAGPLAAAAAGKMKTLWNRNIFASLQTGSPLRVATRRLCSKPPPEDGAQLPRPAAPGTSYQPMYKNVVSPSRWNRRVLLLTGRYKKEEDIPEFVPASVIHAAASKLRVYIGCASIVLTLIMFFFAARSGKRAMEEGRSLRAVHLEKKAKLLEQTMESSSPKV</sequence>
<dbReference type="CTD" id="26355"/>
<reference evidence="8" key="2">
    <citation type="submission" date="2025-08" db="UniProtKB">
        <authorList>
            <consortium name="RefSeq"/>
        </authorList>
    </citation>
    <scope>IDENTIFICATION</scope>
</reference>
<keyword evidence="4 6" id="KW-1133">Transmembrane helix</keyword>
<proteinExistence type="inferred from homology"/>
<accession>A0A6J0T9D5</accession>
<evidence type="ECO:0000256" key="5">
    <source>
        <dbReference type="ARBA" id="ARBA00023136"/>
    </source>
</evidence>
<evidence type="ECO:0000313" key="8">
    <source>
        <dbReference type="RefSeq" id="XP_020645166.1"/>
    </source>
</evidence>
<dbReference type="Pfam" id="PF06388">
    <property type="entry name" value="DUF1075"/>
    <property type="match status" value="1"/>
</dbReference>
<feature type="transmembrane region" description="Helical" evidence="6">
    <location>
        <begin position="106"/>
        <end position="126"/>
    </location>
</feature>
<dbReference type="PANTHER" id="PTHR13674">
    <property type="entry name" value="GROWTH AND TRANSFORMATION-DEPENDENT PROTEIN"/>
    <property type="match status" value="1"/>
</dbReference>
<dbReference type="KEGG" id="pvt:110076931"/>
<name>A0A6J0T9D5_9SAUR</name>
<keyword evidence="7" id="KW-1185">Reference proteome</keyword>
<evidence type="ECO:0000256" key="3">
    <source>
        <dbReference type="ARBA" id="ARBA00022692"/>
    </source>
</evidence>
<protein>
    <submittedName>
        <fullName evidence="8">Protein FAM162A isoform X1</fullName>
    </submittedName>
</protein>
<evidence type="ECO:0000313" key="7">
    <source>
        <dbReference type="Proteomes" id="UP001652642"/>
    </source>
</evidence>
<keyword evidence="5 6" id="KW-0472">Membrane</keyword>
<evidence type="ECO:0000256" key="4">
    <source>
        <dbReference type="ARBA" id="ARBA00022989"/>
    </source>
</evidence>
<dbReference type="Proteomes" id="UP001652642">
    <property type="component" value="Chromosome 2"/>
</dbReference>
<dbReference type="OrthoDB" id="8193498at2759"/>
<dbReference type="PANTHER" id="PTHR13674:SF5">
    <property type="entry name" value="UPF0389 PROTEIN CG9231"/>
    <property type="match status" value="1"/>
</dbReference>
<evidence type="ECO:0000256" key="1">
    <source>
        <dbReference type="ARBA" id="ARBA00004167"/>
    </source>
</evidence>
<keyword evidence="3 6" id="KW-0812">Transmembrane</keyword>
<reference evidence="7" key="1">
    <citation type="submission" date="2025-05" db="UniProtKB">
        <authorList>
            <consortium name="RefSeq"/>
        </authorList>
    </citation>
    <scope>NUCLEOTIDE SEQUENCE [LARGE SCALE GENOMIC DNA]</scope>
</reference>
<gene>
    <name evidence="8" type="primary">FAM162A</name>
</gene>
<evidence type="ECO:0000256" key="6">
    <source>
        <dbReference type="SAM" id="Phobius"/>
    </source>
</evidence>
<dbReference type="InterPro" id="IPR009432">
    <property type="entry name" value="DUF1075"/>
</dbReference>
<dbReference type="AlphaFoldDB" id="A0A6J0T9D5"/>
<dbReference type="RefSeq" id="XP_020645166.1">
    <property type="nucleotide sequence ID" value="XM_020789507.2"/>
</dbReference>
<comment type="similarity">
    <text evidence="2">Belongs to the UPF0389 family.</text>
</comment>
<organism evidence="7 8">
    <name type="scientific">Pogona vitticeps</name>
    <name type="common">central bearded dragon</name>
    <dbReference type="NCBI Taxonomy" id="103695"/>
    <lineage>
        <taxon>Eukaryota</taxon>
        <taxon>Metazoa</taxon>
        <taxon>Chordata</taxon>
        <taxon>Craniata</taxon>
        <taxon>Vertebrata</taxon>
        <taxon>Euteleostomi</taxon>
        <taxon>Lepidosauria</taxon>
        <taxon>Squamata</taxon>
        <taxon>Bifurcata</taxon>
        <taxon>Unidentata</taxon>
        <taxon>Episquamata</taxon>
        <taxon>Toxicofera</taxon>
        <taxon>Iguania</taxon>
        <taxon>Acrodonta</taxon>
        <taxon>Agamidae</taxon>
        <taxon>Amphibolurinae</taxon>
        <taxon>Pogona</taxon>
    </lineage>
</organism>
<dbReference type="GeneID" id="110076931"/>
<dbReference type="GO" id="GO:0016020">
    <property type="term" value="C:membrane"/>
    <property type="evidence" value="ECO:0007669"/>
    <property type="project" value="UniProtKB-SubCell"/>
</dbReference>